<protein>
    <submittedName>
        <fullName evidence="1">Uncharacterized protein</fullName>
    </submittedName>
</protein>
<proteinExistence type="predicted"/>
<dbReference type="RefSeq" id="WP_336352129.1">
    <property type="nucleotide sequence ID" value="NZ_JAZAQL010000005.1"/>
</dbReference>
<name>A0ABD5VKN5_9EURY</name>
<reference evidence="1 2" key="1">
    <citation type="journal article" date="2019" name="Int. J. Syst. Evol. Microbiol.">
        <title>The Global Catalogue of Microorganisms (GCM) 10K type strain sequencing project: providing services to taxonomists for standard genome sequencing and annotation.</title>
        <authorList>
            <consortium name="The Broad Institute Genomics Platform"/>
            <consortium name="The Broad Institute Genome Sequencing Center for Infectious Disease"/>
            <person name="Wu L."/>
            <person name="Ma J."/>
        </authorList>
    </citation>
    <scope>NUCLEOTIDE SEQUENCE [LARGE SCALE GENOMIC DNA]</scope>
    <source>
        <strain evidence="1 2">GX26</strain>
    </source>
</reference>
<gene>
    <name evidence="1" type="ORF">ACFQGB_20215</name>
</gene>
<keyword evidence="2" id="KW-1185">Reference proteome</keyword>
<dbReference type="EMBL" id="JBHSXN010000005">
    <property type="protein sequence ID" value="MFC6955193.1"/>
    <property type="molecule type" value="Genomic_DNA"/>
</dbReference>
<dbReference type="AlphaFoldDB" id="A0ABD5VKN5"/>
<dbReference type="Proteomes" id="UP001596395">
    <property type="component" value="Unassembled WGS sequence"/>
</dbReference>
<comment type="caution">
    <text evidence="1">The sequence shown here is derived from an EMBL/GenBank/DDBJ whole genome shotgun (WGS) entry which is preliminary data.</text>
</comment>
<accession>A0ABD5VKN5</accession>
<evidence type="ECO:0000313" key="1">
    <source>
        <dbReference type="EMBL" id="MFC6955193.1"/>
    </source>
</evidence>
<evidence type="ECO:0000313" key="2">
    <source>
        <dbReference type="Proteomes" id="UP001596395"/>
    </source>
</evidence>
<organism evidence="1 2">
    <name type="scientific">Halorubellus litoreus</name>
    <dbReference type="NCBI Taxonomy" id="755308"/>
    <lineage>
        <taxon>Archaea</taxon>
        <taxon>Methanobacteriati</taxon>
        <taxon>Methanobacteriota</taxon>
        <taxon>Stenosarchaea group</taxon>
        <taxon>Halobacteria</taxon>
        <taxon>Halobacteriales</taxon>
        <taxon>Halorubellaceae</taxon>
        <taxon>Halorubellus</taxon>
    </lineage>
</organism>
<sequence length="195" mass="20775">MKTVESALETLSTVDSYVDVDVFELASEATGALAELGSTLHEAAPFPAMEATEASGDGSVGALLQSRYGTESDREGADVGSSDRVEVRDGREVIPLGVDGATRGNWAPAFRVLREFVEELLVRAGTVVRRVRTLEDLDARRVCRSVRRMLASVRDVLAWSVAGARFVGRRADNGADAPITFASWASDTLTGGNDA</sequence>